<dbReference type="PANTHER" id="PTHR12778:SF9">
    <property type="entry name" value="ACETYL-COENZYME A TRANSPORTER 1"/>
    <property type="match status" value="1"/>
</dbReference>
<dbReference type="Pfam" id="PF13000">
    <property type="entry name" value="Acatn"/>
    <property type="match status" value="3"/>
</dbReference>
<dbReference type="AlphaFoldDB" id="A0A397BUC1"/>
<sequence length="563" mass="62289">MWTEITLLFECYMWKDDHIVSLKLNIMAKKRTSSTKASMAADTQHDHRAISSSPGDEASDVGSIAVLMVLYTLQGIPMGLSSSVPFLLQGKVVYCTEPVTPATFRCSRAMTVVRSAMPSKRRSVSCQSFGRRKSWLIPVQLLCSGLMIFGGPFVGTLLDMEVPDVHQLTAFFFALYFLMATQDIAVDGWALTMLSPKNVGYASTCNSIGQTLGYFIAYVGFLALNDPATCNAYLRSEPNLVTGDARPSIHEEESLTTIRLYIGLVTLPSFMTFWGYIMLATTVFVWICKTEQPHLDHNLTIRDTYHQMWTVMQLPSVLALTIVQLTCKMAFAATDSVSSLKLVEYGVQKEKLALLSPVLVPLGLLLPVLISNRMDKKRPLHLFLLAIPFRLVVGLLYATIVYLTPTVMTHTEDVHYYYYILLLVAGACHEVSVYMMYVPQMAFFAKVSDPSIGGTYMTYLNTISNLGSKWPNSLSLAFVDSLTTKLCSSDAMNGCGDSDAKSACESTGGVCTILTDGYFVEVGVCTAVGVLWLALAYQHVDKLQKLPMTAWRVLKPHHKPKTN</sequence>
<keyword evidence="4 6" id="KW-0472">Membrane</keyword>
<evidence type="ECO:0000256" key="3">
    <source>
        <dbReference type="ARBA" id="ARBA00022989"/>
    </source>
</evidence>
<feature type="transmembrane region" description="Helical" evidence="6">
    <location>
        <begin position="170"/>
        <end position="191"/>
    </location>
</feature>
<dbReference type="GO" id="GO:0016020">
    <property type="term" value="C:membrane"/>
    <property type="evidence" value="ECO:0007669"/>
    <property type="project" value="UniProtKB-SubCell"/>
</dbReference>
<dbReference type="GO" id="GO:0008521">
    <property type="term" value="F:acetyl-CoA transmembrane transporter activity"/>
    <property type="evidence" value="ECO:0007669"/>
    <property type="project" value="InterPro"/>
</dbReference>
<feature type="transmembrane region" description="Helical" evidence="6">
    <location>
        <begin position="416"/>
        <end position="437"/>
    </location>
</feature>
<comment type="subcellular location">
    <subcellularLocation>
        <location evidence="1">Membrane</location>
        <topology evidence="1">Multi-pass membrane protein</topology>
    </subcellularLocation>
</comment>
<comment type="caution">
    <text evidence="7">The sequence shown here is derived from an EMBL/GenBank/DDBJ whole genome shotgun (WGS) entry which is preliminary data.</text>
</comment>
<evidence type="ECO:0000313" key="8">
    <source>
        <dbReference type="Proteomes" id="UP000265427"/>
    </source>
</evidence>
<dbReference type="Proteomes" id="UP000265427">
    <property type="component" value="Unassembled WGS sequence"/>
</dbReference>
<feature type="region of interest" description="Disordered" evidence="5">
    <location>
        <begin position="35"/>
        <end position="58"/>
    </location>
</feature>
<dbReference type="GO" id="GO:0035348">
    <property type="term" value="P:acetyl-CoA transmembrane transport"/>
    <property type="evidence" value="ECO:0007669"/>
    <property type="project" value="InterPro"/>
</dbReference>
<dbReference type="EMBL" id="QUSZ01002189">
    <property type="protein sequence ID" value="RHY23110.1"/>
    <property type="molecule type" value="Genomic_DNA"/>
</dbReference>
<dbReference type="SUPFAM" id="SSF103473">
    <property type="entry name" value="MFS general substrate transporter"/>
    <property type="match status" value="1"/>
</dbReference>
<feature type="transmembrane region" description="Helical" evidence="6">
    <location>
        <begin position="382"/>
        <end position="404"/>
    </location>
</feature>
<evidence type="ECO:0000256" key="6">
    <source>
        <dbReference type="SAM" id="Phobius"/>
    </source>
</evidence>
<evidence type="ECO:0000256" key="5">
    <source>
        <dbReference type="SAM" id="MobiDB-lite"/>
    </source>
</evidence>
<name>A0A397BUC1_APHAT</name>
<protein>
    <recommendedName>
        <fullName evidence="9">Acetyl-coenzyme A transporter 1</fullName>
    </recommendedName>
</protein>
<proteinExistence type="predicted"/>
<evidence type="ECO:0000256" key="1">
    <source>
        <dbReference type="ARBA" id="ARBA00004141"/>
    </source>
</evidence>
<evidence type="ECO:0000313" key="7">
    <source>
        <dbReference type="EMBL" id="RHY23110.1"/>
    </source>
</evidence>
<gene>
    <name evidence="7" type="ORF">DYB36_001479</name>
</gene>
<keyword evidence="2 6" id="KW-0812">Transmembrane</keyword>
<keyword evidence="3 6" id="KW-1133">Transmembrane helix</keyword>
<reference evidence="7 8" key="1">
    <citation type="submission" date="2018-08" db="EMBL/GenBank/DDBJ databases">
        <title>Aphanomyces genome sequencing and annotation.</title>
        <authorList>
            <person name="Minardi D."/>
            <person name="Oidtmann B."/>
            <person name="Van Der Giezen M."/>
            <person name="Studholme D.J."/>
        </authorList>
    </citation>
    <scope>NUCLEOTIDE SEQUENCE [LARGE SCALE GENOMIC DNA]</scope>
    <source>
        <strain evidence="7 8">Kv</strain>
    </source>
</reference>
<feature type="transmembrane region" description="Helical" evidence="6">
    <location>
        <begin position="309"/>
        <end position="332"/>
    </location>
</feature>
<feature type="transmembrane region" description="Helical" evidence="6">
    <location>
        <begin position="212"/>
        <end position="234"/>
    </location>
</feature>
<dbReference type="VEuPathDB" id="FungiDB:H257_12019"/>
<dbReference type="InterPro" id="IPR024371">
    <property type="entry name" value="AcetylCoA_trans_1-like"/>
</dbReference>
<organism evidence="7 8">
    <name type="scientific">Aphanomyces astaci</name>
    <name type="common">Crayfish plague agent</name>
    <dbReference type="NCBI Taxonomy" id="112090"/>
    <lineage>
        <taxon>Eukaryota</taxon>
        <taxon>Sar</taxon>
        <taxon>Stramenopiles</taxon>
        <taxon>Oomycota</taxon>
        <taxon>Saprolegniomycetes</taxon>
        <taxon>Saprolegniales</taxon>
        <taxon>Verrucalvaceae</taxon>
        <taxon>Aphanomyces</taxon>
    </lineage>
</organism>
<accession>A0A397BUC1</accession>
<evidence type="ECO:0008006" key="9">
    <source>
        <dbReference type="Google" id="ProtNLM"/>
    </source>
</evidence>
<dbReference type="InterPro" id="IPR036259">
    <property type="entry name" value="MFS_trans_sf"/>
</dbReference>
<feature type="transmembrane region" description="Helical" evidence="6">
    <location>
        <begin position="135"/>
        <end position="158"/>
    </location>
</feature>
<dbReference type="PANTHER" id="PTHR12778">
    <property type="entry name" value="SOLUTE CARRIER FAMILY 33 ACETYL-COA TRANSPORTER -RELATED"/>
    <property type="match status" value="1"/>
</dbReference>
<feature type="transmembrane region" description="Helical" evidence="6">
    <location>
        <begin position="260"/>
        <end position="288"/>
    </location>
</feature>
<evidence type="ECO:0000256" key="2">
    <source>
        <dbReference type="ARBA" id="ARBA00022692"/>
    </source>
</evidence>
<evidence type="ECO:0000256" key="4">
    <source>
        <dbReference type="ARBA" id="ARBA00023136"/>
    </source>
</evidence>
<dbReference type="Gene3D" id="1.20.1250.20">
    <property type="entry name" value="MFS general substrate transporter like domains"/>
    <property type="match status" value="1"/>
</dbReference>
<dbReference type="InterPro" id="IPR004752">
    <property type="entry name" value="AmpG_permease/AT-1"/>
</dbReference>
<feature type="transmembrane region" description="Helical" evidence="6">
    <location>
        <begin position="352"/>
        <end position="370"/>
    </location>
</feature>